<gene>
    <name evidence="3" type="ORF">FUA24_17015</name>
</gene>
<dbReference type="PANTHER" id="PTHR37290">
    <property type="entry name" value="INNER MEMBRANE PROTEIN YIAA-RELATED"/>
    <property type="match status" value="1"/>
</dbReference>
<dbReference type="InterPro" id="IPR008024">
    <property type="entry name" value="YiaAB"/>
</dbReference>
<dbReference type="Pfam" id="PF05360">
    <property type="entry name" value="YiaAB"/>
    <property type="match status" value="2"/>
</dbReference>
<dbReference type="PANTHER" id="PTHR37290:SF1">
    <property type="entry name" value="INNER MEMBRANE PROTEIN YIAA"/>
    <property type="match status" value="1"/>
</dbReference>
<feature type="transmembrane region" description="Helical" evidence="1">
    <location>
        <begin position="65"/>
        <end position="83"/>
    </location>
</feature>
<organism evidence="3 4">
    <name type="scientific">Seonamhaeicola marinus</name>
    <dbReference type="NCBI Taxonomy" id="1912246"/>
    <lineage>
        <taxon>Bacteria</taxon>
        <taxon>Pseudomonadati</taxon>
        <taxon>Bacteroidota</taxon>
        <taxon>Flavobacteriia</taxon>
        <taxon>Flavobacteriales</taxon>
        <taxon>Flavobacteriaceae</taxon>
    </lineage>
</organism>
<proteinExistence type="predicted"/>
<evidence type="ECO:0000256" key="1">
    <source>
        <dbReference type="SAM" id="Phobius"/>
    </source>
</evidence>
<comment type="caution">
    <text evidence="3">The sequence shown here is derived from an EMBL/GenBank/DDBJ whole genome shotgun (WGS) entry which is preliminary data.</text>
</comment>
<sequence>MNYQTSISVKEKSEASKKKKDTKVFDQKPTSAFIGASWFALFVGMVSYCIGLWNSDMLLNEKGYYFTVLLFGLFSVISVQKAVRDKLENIPVTEIYYSISWFTTITSILLLIVGLWNADLLLSEKGFYGMAFLLSLFAAIAVQKNTRDTKYIERHSTEVEK</sequence>
<evidence type="ECO:0000259" key="2">
    <source>
        <dbReference type="Pfam" id="PF05360"/>
    </source>
</evidence>
<keyword evidence="1" id="KW-0812">Transmembrane</keyword>
<dbReference type="NCBIfam" id="NF008482">
    <property type="entry name" value="PRK11383.1"/>
    <property type="match status" value="1"/>
</dbReference>
<accession>A0A5D0HVU6</accession>
<feature type="transmembrane region" description="Helical" evidence="1">
    <location>
        <begin position="126"/>
        <end position="142"/>
    </location>
</feature>
<dbReference type="InterPro" id="IPR038972">
    <property type="entry name" value="YiaA-like"/>
</dbReference>
<protein>
    <recommendedName>
        <fullName evidence="2">YiaAB two helix domain-containing protein</fullName>
    </recommendedName>
</protein>
<dbReference type="GO" id="GO:0005886">
    <property type="term" value="C:plasma membrane"/>
    <property type="evidence" value="ECO:0007669"/>
    <property type="project" value="TreeGrafter"/>
</dbReference>
<dbReference type="EMBL" id="VSDQ01000679">
    <property type="protein sequence ID" value="TYA75001.1"/>
    <property type="molecule type" value="Genomic_DNA"/>
</dbReference>
<dbReference type="AlphaFoldDB" id="A0A5D0HVU6"/>
<evidence type="ECO:0000313" key="3">
    <source>
        <dbReference type="EMBL" id="TYA75001.1"/>
    </source>
</evidence>
<evidence type="ECO:0000313" key="4">
    <source>
        <dbReference type="Proteomes" id="UP000323930"/>
    </source>
</evidence>
<feature type="transmembrane region" description="Helical" evidence="1">
    <location>
        <begin position="95"/>
        <end position="114"/>
    </location>
</feature>
<feature type="domain" description="YiaAB two helix" evidence="2">
    <location>
        <begin position="33"/>
        <end position="85"/>
    </location>
</feature>
<dbReference type="Proteomes" id="UP000323930">
    <property type="component" value="Unassembled WGS sequence"/>
</dbReference>
<dbReference type="GO" id="GO:0006974">
    <property type="term" value="P:DNA damage response"/>
    <property type="evidence" value="ECO:0007669"/>
    <property type="project" value="TreeGrafter"/>
</dbReference>
<keyword evidence="1" id="KW-1133">Transmembrane helix</keyword>
<feature type="domain" description="YiaAB two helix" evidence="2">
    <location>
        <begin position="96"/>
        <end position="148"/>
    </location>
</feature>
<name>A0A5D0HVU6_9FLAO</name>
<reference evidence="3 4" key="1">
    <citation type="submission" date="2019-08" db="EMBL/GenBank/DDBJ databases">
        <title>Seonamhaeicola sediminis sp. nov., isolated from marine sediment.</title>
        <authorList>
            <person name="Cao W.R."/>
        </authorList>
    </citation>
    <scope>NUCLEOTIDE SEQUENCE [LARGE SCALE GENOMIC DNA]</scope>
    <source>
        <strain evidence="3 4">B011</strain>
    </source>
</reference>
<keyword evidence="4" id="KW-1185">Reference proteome</keyword>
<dbReference type="RefSeq" id="WP_148544246.1">
    <property type="nucleotide sequence ID" value="NZ_VSDQ01000679.1"/>
</dbReference>
<keyword evidence="1" id="KW-0472">Membrane</keyword>
<feature type="transmembrane region" description="Helical" evidence="1">
    <location>
        <begin position="32"/>
        <end position="53"/>
    </location>
</feature>
<dbReference type="OrthoDB" id="3295178at2"/>